<dbReference type="EMBL" id="JBJQND010000013">
    <property type="protein sequence ID" value="KAL3856920.1"/>
    <property type="molecule type" value="Genomic_DNA"/>
</dbReference>
<evidence type="ECO:0000313" key="1">
    <source>
        <dbReference type="EMBL" id="KAL3856920.1"/>
    </source>
</evidence>
<feature type="non-terminal residue" evidence="1">
    <location>
        <position position="52"/>
    </location>
</feature>
<gene>
    <name evidence="1" type="ORF">ACJMK2_011626</name>
</gene>
<feature type="non-terminal residue" evidence="1">
    <location>
        <position position="1"/>
    </location>
</feature>
<dbReference type="PANTHER" id="PTHR46575:SF1">
    <property type="entry name" value="AMYLOID PROTEIN-BINDING PROTEIN 2"/>
    <property type="match status" value="1"/>
</dbReference>
<organism evidence="1 2">
    <name type="scientific">Sinanodonta woodiana</name>
    <name type="common">Chinese pond mussel</name>
    <name type="synonym">Anodonta woodiana</name>
    <dbReference type="NCBI Taxonomy" id="1069815"/>
    <lineage>
        <taxon>Eukaryota</taxon>
        <taxon>Metazoa</taxon>
        <taxon>Spiralia</taxon>
        <taxon>Lophotrochozoa</taxon>
        <taxon>Mollusca</taxon>
        <taxon>Bivalvia</taxon>
        <taxon>Autobranchia</taxon>
        <taxon>Heteroconchia</taxon>
        <taxon>Palaeoheterodonta</taxon>
        <taxon>Unionida</taxon>
        <taxon>Unionoidea</taxon>
        <taxon>Unionidae</taxon>
        <taxon>Unioninae</taxon>
        <taxon>Sinanodonta</taxon>
    </lineage>
</organism>
<keyword evidence="2" id="KW-1185">Reference proteome</keyword>
<evidence type="ECO:0000313" key="2">
    <source>
        <dbReference type="Proteomes" id="UP001634394"/>
    </source>
</evidence>
<reference evidence="1 2" key="1">
    <citation type="submission" date="2024-11" db="EMBL/GenBank/DDBJ databases">
        <title>Chromosome-level genome assembly of the freshwater bivalve Anodonta woodiana.</title>
        <authorList>
            <person name="Chen X."/>
        </authorList>
    </citation>
    <scope>NUCLEOTIDE SEQUENCE [LARGE SCALE GENOMIC DNA]</scope>
    <source>
        <strain evidence="1">MN2024</strain>
        <tissue evidence="1">Gills</tissue>
    </source>
</reference>
<protein>
    <submittedName>
        <fullName evidence="1">Uncharacterized protein</fullName>
    </submittedName>
</protein>
<comment type="caution">
    <text evidence="1">The sequence shown here is derived from an EMBL/GenBank/DDBJ whole genome shotgun (WGS) entry which is preliminary data.</text>
</comment>
<dbReference type="AlphaFoldDB" id="A0ABD3V626"/>
<name>A0ABD3V626_SINWO</name>
<accession>A0ABD3V626</accession>
<sequence length="52" mass="6213">KKLFGEGYSGLEYDYRGLLKLYRHVSNQEKADQYAAILQHWNQIRDRNNAIQ</sequence>
<proteinExistence type="predicted"/>
<dbReference type="Proteomes" id="UP001634394">
    <property type="component" value="Unassembled WGS sequence"/>
</dbReference>
<dbReference type="PANTHER" id="PTHR46575">
    <property type="entry name" value="AMYLOID PROTEIN-BINDING PROTEIN 2"/>
    <property type="match status" value="1"/>
</dbReference>
<dbReference type="InterPro" id="IPR042476">
    <property type="entry name" value="APPBP2"/>
</dbReference>